<dbReference type="KEGG" id="mpad:KEF85_12620"/>
<keyword evidence="6 7" id="KW-0472">Membrane</keyword>
<evidence type="ECO:0000256" key="2">
    <source>
        <dbReference type="ARBA" id="ARBA00022676"/>
    </source>
</evidence>
<dbReference type="Gene3D" id="3.90.550.10">
    <property type="entry name" value="Spore Coat Polysaccharide Biosynthesis Protein SpsA, Chain A"/>
    <property type="match status" value="1"/>
</dbReference>
<evidence type="ECO:0000259" key="8">
    <source>
        <dbReference type="Pfam" id="PF00535"/>
    </source>
</evidence>
<dbReference type="Pfam" id="PF00535">
    <property type="entry name" value="Glycos_transf_2"/>
    <property type="match status" value="1"/>
</dbReference>
<dbReference type="CDD" id="cd04187">
    <property type="entry name" value="DPM1_like_bac"/>
    <property type="match status" value="1"/>
</dbReference>
<dbReference type="PANTHER" id="PTHR48090:SF1">
    <property type="entry name" value="PROPHAGE BACTOPRENOL GLUCOSYL TRANSFERASE HOMOLOG"/>
    <property type="match status" value="1"/>
</dbReference>
<comment type="subcellular location">
    <subcellularLocation>
        <location evidence="1">Membrane</location>
        <topology evidence="1">Multi-pass membrane protein</topology>
    </subcellularLocation>
</comment>
<organism evidence="9 10">
    <name type="scientific">Methylomonas paludis</name>
    <dbReference type="NCBI Taxonomy" id="1173101"/>
    <lineage>
        <taxon>Bacteria</taxon>
        <taxon>Pseudomonadati</taxon>
        <taxon>Pseudomonadota</taxon>
        <taxon>Gammaproteobacteria</taxon>
        <taxon>Methylococcales</taxon>
        <taxon>Methylococcaceae</taxon>
        <taxon>Methylomonas</taxon>
    </lineage>
</organism>
<dbReference type="InterPro" id="IPR001173">
    <property type="entry name" value="Glyco_trans_2-like"/>
</dbReference>
<dbReference type="InterPro" id="IPR029044">
    <property type="entry name" value="Nucleotide-diphossugar_trans"/>
</dbReference>
<proteinExistence type="predicted"/>
<evidence type="ECO:0000256" key="3">
    <source>
        <dbReference type="ARBA" id="ARBA00022679"/>
    </source>
</evidence>
<keyword evidence="2" id="KW-0328">Glycosyltransferase</keyword>
<dbReference type="RefSeq" id="WP_215581091.1">
    <property type="nucleotide sequence ID" value="NZ_CP073754.1"/>
</dbReference>
<evidence type="ECO:0000256" key="5">
    <source>
        <dbReference type="ARBA" id="ARBA00022989"/>
    </source>
</evidence>
<evidence type="ECO:0000256" key="4">
    <source>
        <dbReference type="ARBA" id="ARBA00022692"/>
    </source>
</evidence>
<name>A0A975MLN6_9GAMM</name>
<gene>
    <name evidence="9" type="ORF">KEF85_12620</name>
</gene>
<keyword evidence="3" id="KW-0808">Transferase</keyword>
<evidence type="ECO:0000256" key="6">
    <source>
        <dbReference type="ARBA" id="ARBA00023136"/>
    </source>
</evidence>
<reference evidence="9" key="1">
    <citation type="submission" date="2021-04" db="EMBL/GenBank/DDBJ databases">
        <title>Draft genome sequence data of methanotrophic Methylovulum sp. strain S1L and Methylomonas sp. strain S2AM isolated from boreal lake water columns.</title>
        <authorList>
            <person name="Rissanen A.J."/>
            <person name="Mangayil R."/>
            <person name="Svenning M.M."/>
            <person name="Khanongnuch R."/>
        </authorList>
    </citation>
    <scope>NUCLEOTIDE SEQUENCE</scope>
    <source>
        <strain evidence="9">S2AM</strain>
    </source>
</reference>
<dbReference type="EMBL" id="CP073754">
    <property type="protein sequence ID" value="QWF70183.1"/>
    <property type="molecule type" value="Genomic_DNA"/>
</dbReference>
<evidence type="ECO:0000256" key="1">
    <source>
        <dbReference type="ARBA" id="ARBA00004141"/>
    </source>
</evidence>
<keyword evidence="10" id="KW-1185">Reference proteome</keyword>
<dbReference type="Proteomes" id="UP000676649">
    <property type="component" value="Chromosome"/>
</dbReference>
<protein>
    <submittedName>
        <fullName evidence="9">Glycosyltransferase family 2 protein</fullName>
    </submittedName>
</protein>
<feature type="domain" description="Glycosyltransferase 2-like" evidence="8">
    <location>
        <begin position="12"/>
        <end position="160"/>
    </location>
</feature>
<evidence type="ECO:0000256" key="7">
    <source>
        <dbReference type="SAM" id="Phobius"/>
    </source>
</evidence>
<dbReference type="GO" id="GO:0016757">
    <property type="term" value="F:glycosyltransferase activity"/>
    <property type="evidence" value="ECO:0007669"/>
    <property type="project" value="UniProtKB-KW"/>
</dbReference>
<sequence length="322" mass="35112">MTAISNTNPLISVVVPAYNESQGISHALSQISGILSATGLDWEIIAVDDGSSDTTFQKLSELSSSEPRIKALALSRNFGKESAMLAGLEYAEGDAVIIIDADLQHPPKLIPAMLDQWRQGAQIVHAVKRSRNQDSLAKKATAHAINKMISKLGGINTNNSSDFKLLDREIVDIIVYQLPERQRFFRGLTSWLGFNEVSLYFDVDNRLDGASKWSFWSLLELSITALTSFTSLPLRIVTFLGIATLILGFGVATDAVISLSNGKAVSGFATTIISLLMIGSFIMISLGIIGEYIAKIYEEVKARPHYLIKASAGIRKKNRPPL</sequence>
<dbReference type="AlphaFoldDB" id="A0A975MLN6"/>
<evidence type="ECO:0000313" key="10">
    <source>
        <dbReference type="Proteomes" id="UP000676649"/>
    </source>
</evidence>
<keyword evidence="5 7" id="KW-1133">Transmembrane helix</keyword>
<accession>A0A975MLN6</accession>
<dbReference type="SUPFAM" id="SSF53448">
    <property type="entry name" value="Nucleotide-diphospho-sugar transferases"/>
    <property type="match status" value="1"/>
</dbReference>
<keyword evidence="4 7" id="KW-0812">Transmembrane</keyword>
<dbReference type="GO" id="GO:0005886">
    <property type="term" value="C:plasma membrane"/>
    <property type="evidence" value="ECO:0007669"/>
    <property type="project" value="TreeGrafter"/>
</dbReference>
<dbReference type="PANTHER" id="PTHR48090">
    <property type="entry name" value="UNDECAPRENYL-PHOSPHATE 4-DEOXY-4-FORMAMIDO-L-ARABINOSE TRANSFERASE-RELATED"/>
    <property type="match status" value="1"/>
</dbReference>
<evidence type="ECO:0000313" key="9">
    <source>
        <dbReference type="EMBL" id="QWF70183.1"/>
    </source>
</evidence>
<dbReference type="InterPro" id="IPR050256">
    <property type="entry name" value="Glycosyltransferase_2"/>
</dbReference>
<feature type="transmembrane region" description="Helical" evidence="7">
    <location>
        <begin position="239"/>
        <end position="260"/>
    </location>
</feature>
<feature type="transmembrane region" description="Helical" evidence="7">
    <location>
        <begin position="272"/>
        <end position="294"/>
    </location>
</feature>